<evidence type="ECO:0000256" key="4">
    <source>
        <dbReference type="ARBA" id="ARBA00022729"/>
    </source>
</evidence>
<evidence type="ECO:0000256" key="2">
    <source>
        <dbReference type="ARBA" id="ARBA00008520"/>
    </source>
</evidence>
<dbReference type="PANTHER" id="PTHR43649">
    <property type="entry name" value="ARABINOSE-BINDING PROTEIN-RELATED"/>
    <property type="match status" value="1"/>
</dbReference>
<dbReference type="InterPro" id="IPR006311">
    <property type="entry name" value="TAT_signal"/>
</dbReference>
<dbReference type="SUPFAM" id="SSF53850">
    <property type="entry name" value="Periplasmic binding protein-like II"/>
    <property type="match status" value="1"/>
</dbReference>
<dbReference type="Gene3D" id="3.40.190.10">
    <property type="entry name" value="Periplasmic binding protein-like II"/>
    <property type="match status" value="1"/>
</dbReference>
<keyword evidence="6" id="KW-0762">Sugar transport</keyword>
<accession>A0A1T4P619</accession>
<dbReference type="STRING" id="225324.SAMN02745126_02632"/>
<dbReference type="Proteomes" id="UP000190092">
    <property type="component" value="Unassembled WGS sequence"/>
</dbReference>
<keyword evidence="7" id="KW-1185">Reference proteome</keyword>
<protein>
    <submittedName>
        <fullName evidence="6">Multiple sugar transport system substrate-binding protein</fullName>
    </submittedName>
</protein>
<evidence type="ECO:0000313" key="7">
    <source>
        <dbReference type="Proteomes" id="UP000190092"/>
    </source>
</evidence>
<dbReference type="GO" id="GO:0042597">
    <property type="term" value="C:periplasmic space"/>
    <property type="evidence" value="ECO:0007669"/>
    <property type="project" value="UniProtKB-SubCell"/>
</dbReference>
<dbReference type="RefSeq" id="WP_085934292.1">
    <property type="nucleotide sequence ID" value="NZ_FUWJ01000002.1"/>
</dbReference>
<evidence type="ECO:0000256" key="1">
    <source>
        <dbReference type="ARBA" id="ARBA00004418"/>
    </source>
</evidence>
<dbReference type="AlphaFoldDB" id="A0A1T4P619"/>
<dbReference type="InterPro" id="IPR050490">
    <property type="entry name" value="Bact_solute-bd_prot1"/>
</dbReference>
<dbReference type="InterPro" id="IPR006059">
    <property type="entry name" value="SBP"/>
</dbReference>
<proteinExistence type="inferred from homology"/>
<evidence type="ECO:0000256" key="3">
    <source>
        <dbReference type="ARBA" id="ARBA00022448"/>
    </source>
</evidence>
<sequence length="441" mass="48614">MGQTKRRSVIKLAGSAAAVASTGMAGILATGRTPAYAQTKTVHWLRWVDFVPASDTLMRKELMPQAEKDLGIKINFETVNGNDLQPRTTAAIQSGTGPDLIQAFNNTTYIYGNSVVDLSDLAEDLGKREGGIYKYARSICSDGKMFMSMPWAVIGAMIAYRKSWFDEVGATSFPKTWQEYRDVAKKLKANGHPVGQTLGHTFGDAPTFTYPYLWSWGGKEVEADGKTVAINSKETVESVKFMAGFWKDGCDEGALAWDDTNNNRAFLSQTISATLNGASIYIETLRKPDQYQTEKGTPMNKDILHSPLPAGPAGQYGMHLLQSDMLMKYSKNQDAAKEFLKWIHAEKNFEKWFVSQKGFATPCTAKWEEHKVWTEDPVMAPFKVAARLGQAPGYAGLPNGKAAEALSKYIVTDMYAKAVQGMPAEDAVKWAEGELKKIYSA</sequence>
<evidence type="ECO:0000313" key="6">
    <source>
        <dbReference type="EMBL" id="SJZ86841.1"/>
    </source>
</evidence>
<dbReference type="Pfam" id="PF01547">
    <property type="entry name" value="SBP_bac_1"/>
    <property type="match status" value="1"/>
</dbReference>
<dbReference type="PANTHER" id="PTHR43649:SF34">
    <property type="entry name" value="ABC TRANSPORTER PERIPLASMIC-BINDING PROTEIN YCJN-RELATED"/>
    <property type="match status" value="1"/>
</dbReference>
<dbReference type="PROSITE" id="PS51318">
    <property type="entry name" value="TAT"/>
    <property type="match status" value="1"/>
</dbReference>
<name>A0A1T4P619_9HYPH</name>
<reference evidence="7" key="1">
    <citation type="submission" date="2017-02" db="EMBL/GenBank/DDBJ databases">
        <authorList>
            <person name="Varghese N."/>
            <person name="Submissions S."/>
        </authorList>
    </citation>
    <scope>NUCLEOTIDE SEQUENCE [LARGE SCALE GENOMIC DNA]</scope>
    <source>
        <strain evidence="7">ATCC 27094</strain>
    </source>
</reference>
<comment type="subcellular location">
    <subcellularLocation>
        <location evidence="1">Periplasm</location>
    </subcellularLocation>
</comment>
<dbReference type="EMBL" id="FUWJ01000002">
    <property type="protein sequence ID" value="SJZ86841.1"/>
    <property type="molecule type" value="Genomic_DNA"/>
</dbReference>
<comment type="similarity">
    <text evidence="2">Belongs to the bacterial solute-binding protein 1 family.</text>
</comment>
<keyword evidence="3" id="KW-0813">Transport</keyword>
<keyword evidence="5" id="KW-0574">Periplasm</keyword>
<organism evidence="6 7">
    <name type="scientific">Enhydrobacter aerosaccus</name>
    <dbReference type="NCBI Taxonomy" id="225324"/>
    <lineage>
        <taxon>Bacteria</taxon>
        <taxon>Pseudomonadati</taxon>
        <taxon>Pseudomonadota</taxon>
        <taxon>Alphaproteobacteria</taxon>
        <taxon>Hyphomicrobiales</taxon>
        <taxon>Enhydrobacter</taxon>
    </lineage>
</organism>
<gene>
    <name evidence="6" type="ORF">SAMN02745126_02632</name>
</gene>
<keyword evidence="4" id="KW-0732">Signal</keyword>
<dbReference type="OrthoDB" id="9812682at2"/>
<evidence type="ECO:0000256" key="5">
    <source>
        <dbReference type="ARBA" id="ARBA00022764"/>
    </source>
</evidence>